<accession>A0ABW4SIZ9</accession>
<feature type="transmembrane region" description="Helical" evidence="1">
    <location>
        <begin position="102"/>
        <end position="123"/>
    </location>
</feature>
<dbReference type="EMBL" id="JBHUGI010000035">
    <property type="protein sequence ID" value="MFD1929542.1"/>
    <property type="molecule type" value="Genomic_DNA"/>
</dbReference>
<name>A0ABW4SIZ9_9BACL</name>
<evidence type="ECO:0000256" key="1">
    <source>
        <dbReference type="SAM" id="Phobius"/>
    </source>
</evidence>
<feature type="transmembrane region" description="Helical" evidence="1">
    <location>
        <begin position="56"/>
        <end position="74"/>
    </location>
</feature>
<keyword evidence="1" id="KW-1133">Transmembrane helix</keyword>
<protein>
    <recommendedName>
        <fullName evidence="4">DUF2975 domain-containing protein</fullName>
    </recommendedName>
</protein>
<dbReference type="Proteomes" id="UP001597218">
    <property type="component" value="Unassembled WGS sequence"/>
</dbReference>
<gene>
    <name evidence="2" type="ORF">ACFSFY_15980</name>
</gene>
<keyword evidence="1" id="KW-0472">Membrane</keyword>
<sequence length="180" mass="20384">MFQPKSFFIAGLKILGVLTIVWSFVQIAPVVLQFYYVYNQPDMMPANDLSNYRLSLIFQVVYPIVLVSIGVYLLKSGEALIQFAFRGWDEKNEEGIGQLFRLFMKLAGLVLIIYSIPTAFQLLSNVLFISSAKIIGTSNQMNYIVQNLVSTVVNLLLGLYLLRSGNIFYKIGFNNTKETD</sequence>
<keyword evidence="1" id="KW-0812">Transmembrane</keyword>
<evidence type="ECO:0000313" key="2">
    <source>
        <dbReference type="EMBL" id="MFD1929542.1"/>
    </source>
</evidence>
<dbReference type="RefSeq" id="WP_381539774.1">
    <property type="nucleotide sequence ID" value="NZ_JBHUGI010000035.1"/>
</dbReference>
<feature type="transmembrane region" description="Helical" evidence="1">
    <location>
        <begin position="143"/>
        <end position="162"/>
    </location>
</feature>
<reference evidence="3" key="1">
    <citation type="journal article" date="2019" name="Int. J. Syst. Evol. Microbiol.">
        <title>The Global Catalogue of Microorganisms (GCM) 10K type strain sequencing project: providing services to taxonomists for standard genome sequencing and annotation.</title>
        <authorList>
            <consortium name="The Broad Institute Genomics Platform"/>
            <consortium name="The Broad Institute Genome Sequencing Center for Infectious Disease"/>
            <person name="Wu L."/>
            <person name="Ma J."/>
        </authorList>
    </citation>
    <scope>NUCLEOTIDE SEQUENCE [LARGE SCALE GENOMIC DNA]</scope>
    <source>
        <strain evidence="3">CGMCC 4.7177</strain>
    </source>
</reference>
<evidence type="ECO:0008006" key="4">
    <source>
        <dbReference type="Google" id="ProtNLM"/>
    </source>
</evidence>
<evidence type="ECO:0000313" key="3">
    <source>
        <dbReference type="Proteomes" id="UP001597218"/>
    </source>
</evidence>
<organism evidence="2 3">
    <name type="scientific">Sporosarcina siberiensis</name>
    <dbReference type="NCBI Taxonomy" id="1365606"/>
    <lineage>
        <taxon>Bacteria</taxon>
        <taxon>Bacillati</taxon>
        <taxon>Bacillota</taxon>
        <taxon>Bacilli</taxon>
        <taxon>Bacillales</taxon>
        <taxon>Caryophanaceae</taxon>
        <taxon>Sporosarcina</taxon>
    </lineage>
</organism>
<feature type="transmembrane region" description="Helical" evidence="1">
    <location>
        <begin position="12"/>
        <end position="36"/>
    </location>
</feature>
<keyword evidence="3" id="KW-1185">Reference proteome</keyword>
<comment type="caution">
    <text evidence="2">The sequence shown here is derived from an EMBL/GenBank/DDBJ whole genome shotgun (WGS) entry which is preliminary data.</text>
</comment>
<proteinExistence type="predicted"/>